<evidence type="ECO:0000313" key="1">
    <source>
        <dbReference type="EMBL" id="KAJ8260502.1"/>
    </source>
</evidence>
<reference evidence="1" key="1">
    <citation type="journal article" date="2023" name="Science">
        <title>Genome structures resolve the early diversification of teleost fishes.</title>
        <authorList>
            <person name="Parey E."/>
            <person name="Louis A."/>
            <person name="Montfort J."/>
            <person name="Bouchez O."/>
            <person name="Roques C."/>
            <person name="Iampietro C."/>
            <person name="Lluch J."/>
            <person name="Castinel A."/>
            <person name="Donnadieu C."/>
            <person name="Desvignes T."/>
            <person name="Floi Bucao C."/>
            <person name="Jouanno E."/>
            <person name="Wen M."/>
            <person name="Mejri S."/>
            <person name="Dirks R."/>
            <person name="Jansen H."/>
            <person name="Henkel C."/>
            <person name="Chen W.J."/>
            <person name="Zahm M."/>
            <person name="Cabau C."/>
            <person name="Klopp C."/>
            <person name="Thompson A.W."/>
            <person name="Robinson-Rechavi M."/>
            <person name="Braasch I."/>
            <person name="Lecointre G."/>
            <person name="Bobe J."/>
            <person name="Postlethwait J.H."/>
            <person name="Berthelot C."/>
            <person name="Roest Crollius H."/>
            <person name="Guiguen Y."/>
        </authorList>
    </citation>
    <scope>NUCLEOTIDE SEQUENCE</scope>
    <source>
        <strain evidence="1">Concon-B</strain>
    </source>
</reference>
<protein>
    <submittedName>
        <fullName evidence="1">Uncharacterized protein</fullName>
    </submittedName>
</protein>
<gene>
    <name evidence="1" type="ORF">COCON_G00162250</name>
</gene>
<keyword evidence="2" id="KW-1185">Reference proteome</keyword>
<name>A0A9Q1D632_CONCO</name>
<sequence length="119" mass="13795">MSCHTQENQDMKTVKIRHPGCAFSKRDPISPLSSSSMYHRLCVFMEARLKRMFCRAVVCLRQAQRQAAGWQDVRTPGRLFQRSRREMLRDMPHVTLSSCRAASSLPLQPYLKNEDAPRD</sequence>
<organism evidence="1 2">
    <name type="scientific">Conger conger</name>
    <name type="common">Conger eel</name>
    <name type="synonym">Muraena conger</name>
    <dbReference type="NCBI Taxonomy" id="82655"/>
    <lineage>
        <taxon>Eukaryota</taxon>
        <taxon>Metazoa</taxon>
        <taxon>Chordata</taxon>
        <taxon>Craniata</taxon>
        <taxon>Vertebrata</taxon>
        <taxon>Euteleostomi</taxon>
        <taxon>Actinopterygii</taxon>
        <taxon>Neopterygii</taxon>
        <taxon>Teleostei</taxon>
        <taxon>Anguilliformes</taxon>
        <taxon>Congridae</taxon>
        <taxon>Conger</taxon>
    </lineage>
</organism>
<accession>A0A9Q1D632</accession>
<dbReference type="AlphaFoldDB" id="A0A9Q1D632"/>
<dbReference type="Proteomes" id="UP001152803">
    <property type="component" value="Unassembled WGS sequence"/>
</dbReference>
<comment type="caution">
    <text evidence="1">The sequence shown here is derived from an EMBL/GenBank/DDBJ whole genome shotgun (WGS) entry which is preliminary data.</text>
</comment>
<proteinExistence type="predicted"/>
<evidence type="ECO:0000313" key="2">
    <source>
        <dbReference type="Proteomes" id="UP001152803"/>
    </source>
</evidence>
<dbReference type="EMBL" id="JAFJMO010000012">
    <property type="protein sequence ID" value="KAJ8260502.1"/>
    <property type="molecule type" value="Genomic_DNA"/>
</dbReference>